<evidence type="ECO:0000256" key="9">
    <source>
        <dbReference type="ARBA" id="ARBA00023172"/>
    </source>
</evidence>
<evidence type="ECO:0000259" key="16">
    <source>
        <dbReference type="PROSITE" id="PS51192"/>
    </source>
</evidence>
<dbReference type="SMART" id="SM00490">
    <property type="entry name" value="HELICc"/>
    <property type="match status" value="1"/>
</dbReference>
<dbReference type="PROSITE" id="PS51192">
    <property type="entry name" value="HELICASE_ATP_BIND_1"/>
    <property type="match status" value="1"/>
</dbReference>
<dbReference type="PANTHER" id="PTHR47964:SF1">
    <property type="entry name" value="ATP-DEPENDENT DNA HELICASE HOMOLOG RECG, CHLOROPLASTIC"/>
    <property type="match status" value="1"/>
</dbReference>
<keyword evidence="9 15" id="KW-0233">DNA recombination</keyword>
<keyword evidence="4 15" id="KW-0227">DNA damage</keyword>
<dbReference type="GO" id="GO:0043138">
    <property type="term" value="F:3'-5' DNA helicase activity"/>
    <property type="evidence" value="ECO:0007669"/>
    <property type="project" value="UniProtKB-EC"/>
</dbReference>
<dbReference type="EC" id="5.6.2.4" evidence="13 15"/>
<dbReference type="GO" id="GO:0006310">
    <property type="term" value="P:DNA recombination"/>
    <property type="evidence" value="ECO:0007669"/>
    <property type="project" value="UniProtKB-UniRule"/>
</dbReference>
<evidence type="ECO:0000256" key="8">
    <source>
        <dbReference type="ARBA" id="ARBA00023125"/>
    </source>
</evidence>
<evidence type="ECO:0000256" key="6">
    <source>
        <dbReference type="ARBA" id="ARBA00022806"/>
    </source>
</evidence>
<dbReference type="InterPro" id="IPR027417">
    <property type="entry name" value="P-loop_NTPase"/>
</dbReference>
<dbReference type="Gene3D" id="3.40.50.300">
    <property type="entry name" value="P-loop containing nucleotide triphosphate hydrolases"/>
    <property type="match status" value="2"/>
</dbReference>
<dbReference type="InterPro" id="IPR011545">
    <property type="entry name" value="DEAD/DEAH_box_helicase_dom"/>
</dbReference>
<keyword evidence="3 15" id="KW-0547">Nucleotide-binding</keyword>
<dbReference type="InterPro" id="IPR012340">
    <property type="entry name" value="NA-bd_OB-fold"/>
</dbReference>
<dbReference type="SUPFAM" id="SSF52540">
    <property type="entry name" value="P-loop containing nucleoside triphosphate hydrolases"/>
    <property type="match status" value="2"/>
</dbReference>
<comment type="catalytic activity">
    <reaction evidence="12 15">
        <text>Couples ATP hydrolysis with the unwinding of duplex DNA by translocating in the 3'-5' direction.</text>
        <dbReference type="EC" id="5.6.2.4"/>
    </reaction>
</comment>
<sequence>MYYDLRLVTAIKGIGRVKAAQMNRLGIKTVQDLLEHYPMRYEDRGAITPIRALNNNEFGTIQASVVQVTERKPRGSLVITTAAVHDNTGSAVLVWFNQPHIKQILHPNMSIVASGLVEKRYGKTQLSKVEWEEAGNASTVGGIIPIYNSTEKLHQNALRLAIEIALTTINLEETLPHEIMKLYSLLPRNKCLVSIHCPSNKQELEEARRRLVFEELYYMQCALLYNKRQQQYSLSGIKHATNGSLFQKTLDTLPFQLTSDQKLSLHEITRDMEETLPMRRLLQGDVGSGKTVLAVLALIKTVENGFQGAMMAPTEILAEQHYRTLQELLDPLEVRSALLTGSISAKVRAETLFNLRTGQIDIIIGTHALIQKDVIFANLGLVVTDEQHRFGVEQRAQFEAKGRTPDVLVMTATPIPRTMALTVYGDLDVSTIKQLPPGRKSIKTYHVSSELRSRVYSNLVVKQIELGRQVYVVCPLIDESEDSDMQSAVALYDELKTKYMHNISCALFHGRLSHAERELIMKDFCEGKIQLLVATTVIEVGVNVPNATVMIIENAHRFGLAQLHQLRGRIGRGQEQSFCVLISDSQSDESLFRLRSMTETQDGFVLAERDLLLRGPGQFFGLKQHGIPELKLADVIRDLPILLQARQAAQTTVSTPTLMETIRPALDYYFTTWMTGVQG</sequence>
<dbReference type="GO" id="GO:0003677">
    <property type="term" value="F:DNA binding"/>
    <property type="evidence" value="ECO:0007669"/>
    <property type="project" value="UniProtKB-KW"/>
</dbReference>
<reference evidence="18 19" key="1">
    <citation type="submission" date="2016-02" db="EMBL/GenBank/DDBJ databases">
        <title>Anaerosporomusa subterraneum gen. nov., sp. nov., a spore-forming obligate anaerobe isolated from saprolite.</title>
        <authorList>
            <person name="Choi J.K."/>
            <person name="Shah M."/>
            <person name="Yee N."/>
        </authorList>
    </citation>
    <scope>NUCLEOTIDE SEQUENCE [LARGE SCALE GENOMIC DNA]</scope>
    <source>
        <strain evidence="18 19">RU4</strain>
    </source>
</reference>
<dbReference type="InterPro" id="IPR045562">
    <property type="entry name" value="RecG_dom3_C"/>
</dbReference>
<gene>
    <name evidence="18" type="ORF">AXX12_03400</name>
</gene>
<evidence type="ECO:0000256" key="2">
    <source>
        <dbReference type="ARBA" id="ARBA00017846"/>
    </source>
</evidence>
<dbReference type="NCBIfam" id="TIGR00643">
    <property type="entry name" value="recG"/>
    <property type="match status" value="1"/>
</dbReference>
<evidence type="ECO:0000256" key="5">
    <source>
        <dbReference type="ARBA" id="ARBA00022801"/>
    </source>
</evidence>
<dbReference type="InterPro" id="IPR014001">
    <property type="entry name" value="Helicase_ATP-bd"/>
</dbReference>
<dbReference type="STRING" id="1794912.AXX12_03400"/>
<evidence type="ECO:0000256" key="4">
    <source>
        <dbReference type="ARBA" id="ARBA00022763"/>
    </source>
</evidence>
<comment type="function">
    <text evidence="15">Plays a critical role in recombination and DNA repair. Helps process Holliday junction intermediates to mature products by catalyzing branch migration. Has replication fork regression activity, unwinds stalled or blocked replication forks to make a HJ that can be resolved. Has a DNA unwinding activity characteristic of a DNA helicase with 3'-5' polarity.</text>
</comment>
<dbReference type="PANTHER" id="PTHR47964">
    <property type="entry name" value="ATP-DEPENDENT DNA HELICASE HOMOLOG RECG, CHLOROPLASTIC"/>
    <property type="match status" value="1"/>
</dbReference>
<dbReference type="AlphaFoldDB" id="A0A154BTD4"/>
<evidence type="ECO:0000313" key="19">
    <source>
        <dbReference type="Proteomes" id="UP000076268"/>
    </source>
</evidence>
<dbReference type="CDD" id="cd04488">
    <property type="entry name" value="RecG_wedge_OBF"/>
    <property type="match status" value="1"/>
</dbReference>
<evidence type="ECO:0000256" key="1">
    <source>
        <dbReference type="ARBA" id="ARBA00007504"/>
    </source>
</evidence>
<comment type="catalytic activity">
    <reaction evidence="14 15">
        <text>ATP + H2O = ADP + phosphate + H(+)</text>
        <dbReference type="Rhea" id="RHEA:13065"/>
        <dbReference type="ChEBI" id="CHEBI:15377"/>
        <dbReference type="ChEBI" id="CHEBI:15378"/>
        <dbReference type="ChEBI" id="CHEBI:30616"/>
        <dbReference type="ChEBI" id="CHEBI:43474"/>
        <dbReference type="ChEBI" id="CHEBI:456216"/>
        <dbReference type="EC" id="5.6.2.4"/>
    </reaction>
</comment>
<dbReference type="Gene3D" id="2.40.50.140">
    <property type="entry name" value="Nucleic acid-binding proteins"/>
    <property type="match status" value="1"/>
</dbReference>
<evidence type="ECO:0000256" key="3">
    <source>
        <dbReference type="ARBA" id="ARBA00022741"/>
    </source>
</evidence>
<dbReference type="NCBIfam" id="NF008168">
    <property type="entry name" value="PRK10917.2-2"/>
    <property type="match status" value="1"/>
</dbReference>
<keyword evidence="8" id="KW-0238">DNA-binding</keyword>
<dbReference type="GO" id="GO:0006281">
    <property type="term" value="P:DNA repair"/>
    <property type="evidence" value="ECO:0007669"/>
    <property type="project" value="UniProtKB-UniRule"/>
</dbReference>
<dbReference type="SMART" id="SM00487">
    <property type="entry name" value="DEXDc"/>
    <property type="match status" value="1"/>
</dbReference>
<dbReference type="Pfam" id="PF00270">
    <property type="entry name" value="DEAD"/>
    <property type="match status" value="1"/>
</dbReference>
<evidence type="ECO:0000256" key="7">
    <source>
        <dbReference type="ARBA" id="ARBA00022840"/>
    </source>
</evidence>
<name>A0A154BTD4_ANASB</name>
<comment type="similarity">
    <text evidence="1 15">Belongs to the helicase family. RecG subfamily.</text>
</comment>
<dbReference type="InterPro" id="IPR033454">
    <property type="entry name" value="RecG_wedge"/>
</dbReference>
<dbReference type="Pfam" id="PF00271">
    <property type="entry name" value="Helicase_C"/>
    <property type="match status" value="1"/>
</dbReference>
<keyword evidence="10 15" id="KW-0234">DNA repair</keyword>
<dbReference type="Pfam" id="PF17191">
    <property type="entry name" value="RecG_wedge"/>
    <property type="match status" value="1"/>
</dbReference>
<keyword evidence="7 15" id="KW-0067">ATP-binding</keyword>
<proteinExistence type="inferred from homology"/>
<dbReference type="PROSITE" id="PS51194">
    <property type="entry name" value="HELICASE_CTER"/>
    <property type="match status" value="1"/>
</dbReference>
<dbReference type="InterPro" id="IPR047112">
    <property type="entry name" value="RecG/Mfd"/>
</dbReference>
<keyword evidence="6 15" id="KW-0347">Helicase</keyword>
<keyword evidence="19" id="KW-1185">Reference proteome</keyword>
<accession>A0A154BTD4</accession>
<dbReference type="CDD" id="cd17992">
    <property type="entry name" value="DEXHc_RecG"/>
    <property type="match status" value="1"/>
</dbReference>
<keyword evidence="11" id="KW-0413">Isomerase</keyword>
<evidence type="ECO:0000256" key="12">
    <source>
        <dbReference type="ARBA" id="ARBA00034617"/>
    </source>
</evidence>
<organism evidence="18 19">
    <name type="scientific">Anaerosporomusa subterranea</name>
    <dbReference type="NCBI Taxonomy" id="1794912"/>
    <lineage>
        <taxon>Bacteria</taxon>
        <taxon>Bacillati</taxon>
        <taxon>Bacillota</taxon>
        <taxon>Negativicutes</taxon>
        <taxon>Acetonemataceae</taxon>
        <taxon>Anaerosporomusa</taxon>
    </lineage>
</organism>
<evidence type="ECO:0000256" key="10">
    <source>
        <dbReference type="ARBA" id="ARBA00023204"/>
    </source>
</evidence>
<evidence type="ECO:0000256" key="15">
    <source>
        <dbReference type="RuleBase" id="RU363016"/>
    </source>
</evidence>
<dbReference type="GO" id="GO:0016887">
    <property type="term" value="F:ATP hydrolysis activity"/>
    <property type="evidence" value="ECO:0007669"/>
    <property type="project" value="RHEA"/>
</dbReference>
<dbReference type="InterPro" id="IPR004609">
    <property type="entry name" value="ATP-dep_DNA_helicase_RecG"/>
</dbReference>
<comment type="caution">
    <text evidence="18">The sequence shown here is derived from an EMBL/GenBank/DDBJ whole genome shotgun (WGS) entry which is preliminary data.</text>
</comment>
<dbReference type="RefSeq" id="WP_066239073.1">
    <property type="nucleotide sequence ID" value="NZ_LSGP01000013.1"/>
</dbReference>
<dbReference type="NCBIfam" id="NF008165">
    <property type="entry name" value="PRK10917.1-3"/>
    <property type="match status" value="1"/>
</dbReference>
<feature type="domain" description="Helicase ATP-binding" evidence="16">
    <location>
        <begin position="271"/>
        <end position="432"/>
    </location>
</feature>
<protein>
    <recommendedName>
        <fullName evidence="2 15">ATP-dependent DNA helicase RecG</fullName>
        <ecNumber evidence="13 15">5.6.2.4</ecNumber>
    </recommendedName>
</protein>
<dbReference type="InterPro" id="IPR001650">
    <property type="entry name" value="Helicase_C-like"/>
</dbReference>
<feature type="domain" description="Helicase C-terminal" evidence="17">
    <location>
        <begin position="458"/>
        <end position="612"/>
    </location>
</feature>
<evidence type="ECO:0000256" key="14">
    <source>
        <dbReference type="ARBA" id="ARBA00048988"/>
    </source>
</evidence>
<dbReference type="GO" id="GO:0005524">
    <property type="term" value="F:ATP binding"/>
    <property type="evidence" value="ECO:0007669"/>
    <property type="project" value="UniProtKB-KW"/>
</dbReference>
<evidence type="ECO:0000313" key="18">
    <source>
        <dbReference type="EMBL" id="KYZ77192.1"/>
    </source>
</evidence>
<evidence type="ECO:0000259" key="17">
    <source>
        <dbReference type="PROSITE" id="PS51194"/>
    </source>
</evidence>
<dbReference type="SUPFAM" id="SSF50249">
    <property type="entry name" value="Nucleic acid-binding proteins"/>
    <property type="match status" value="1"/>
</dbReference>
<evidence type="ECO:0000256" key="13">
    <source>
        <dbReference type="ARBA" id="ARBA00034808"/>
    </source>
</evidence>
<dbReference type="Pfam" id="PF19833">
    <property type="entry name" value="RecG_dom3_C"/>
    <property type="match status" value="1"/>
</dbReference>
<keyword evidence="5 15" id="KW-0378">Hydrolase</keyword>
<dbReference type="EMBL" id="LSGP01000013">
    <property type="protein sequence ID" value="KYZ77192.1"/>
    <property type="molecule type" value="Genomic_DNA"/>
</dbReference>
<dbReference type="Proteomes" id="UP000076268">
    <property type="component" value="Unassembled WGS sequence"/>
</dbReference>
<evidence type="ECO:0000256" key="11">
    <source>
        <dbReference type="ARBA" id="ARBA00023235"/>
    </source>
</evidence>